<organism evidence="5 6">
    <name type="scientific">Athelia psychrophila</name>
    <dbReference type="NCBI Taxonomy" id="1759441"/>
    <lineage>
        <taxon>Eukaryota</taxon>
        <taxon>Fungi</taxon>
        <taxon>Dikarya</taxon>
        <taxon>Basidiomycota</taxon>
        <taxon>Agaricomycotina</taxon>
        <taxon>Agaricomycetes</taxon>
        <taxon>Agaricomycetidae</taxon>
        <taxon>Atheliales</taxon>
        <taxon>Atheliaceae</taxon>
        <taxon>Athelia</taxon>
    </lineage>
</organism>
<evidence type="ECO:0000313" key="6">
    <source>
        <dbReference type="Proteomes" id="UP000076532"/>
    </source>
</evidence>
<dbReference type="Pfam" id="PF08512">
    <property type="entry name" value="Rttp106-like_middle"/>
    <property type="match status" value="1"/>
</dbReference>
<comment type="similarity">
    <text evidence="1">Belongs to the RTT106 family.</text>
</comment>
<dbReference type="Gene3D" id="2.30.29.30">
    <property type="entry name" value="Pleckstrin-homology domain (PH domain)/Phosphotyrosine-binding domain (PTB)"/>
    <property type="match status" value="1"/>
</dbReference>
<dbReference type="EMBL" id="KV417506">
    <property type="protein sequence ID" value="KZP27982.1"/>
    <property type="molecule type" value="Genomic_DNA"/>
</dbReference>
<feature type="compositionally biased region" description="Acidic residues" evidence="3">
    <location>
        <begin position="441"/>
        <end position="464"/>
    </location>
</feature>
<protein>
    <recommendedName>
        <fullName evidence="4">Histone chaperone RTT106/FACT complex subunit SPT16-like middle domain-containing protein</fullName>
    </recommendedName>
</protein>
<sequence>MSTSYLQTLRPFLPEECLPELDISCQNPSTEAFLETLILFVAGGRAPEHVSAPTKQAWLLKQADAKTAFDALNPLKRAREDDDVTEPQNGVKRQKGPNTLPAADDPPIFCLHTISATSPVRKKVDITVHKCSIVFTHPTTHAVEATVPLASLRRSFLVPTRGKQKPHWTIILLSSDAPERGKQPKDANPQVIFGLDATTSSNMTTTFYSSSSEPTKVTLLKGADVLPSLRQFLGHTGLQILEPSASVFRSACAGNLGASASTDGVPGAEAYRAAKPGNLWFMKEGILWGEAKPCEFWAVEDLLGKESGLRTISATGRTCSVILARKETQVEGGEGNEGEEEEEDLGIETEFAMVDGKEREGILQWVRQFRNHFGKKPVQIGQAGGNGVVGGLSDHTSNGVATIATTQLDESDASDDSFEDPDSDDGGSASSESAGGSGAGSDDESAEGEDSDAGGEDGDEDEDENLRAENHPLMRPGAMPKMSRAAIEAVVGMVNDDLMGEESEGEDELED</sequence>
<evidence type="ECO:0000313" key="5">
    <source>
        <dbReference type="EMBL" id="KZP27982.1"/>
    </source>
</evidence>
<keyword evidence="6" id="KW-1185">Reference proteome</keyword>
<gene>
    <name evidence="5" type="ORF">FIBSPDRAFT_818004</name>
</gene>
<dbReference type="GO" id="GO:0031491">
    <property type="term" value="F:nucleosome binding"/>
    <property type="evidence" value="ECO:0007669"/>
    <property type="project" value="TreeGrafter"/>
</dbReference>
<dbReference type="GO" id="GO:0042393">
    <property type="term" value="F:histone binding"/>
    <property type="evidence" value="ECO:0007669"/>
    <property type="project" value="TreeGrafter"/>
</dbReference>
<reference evidence="5 6" key="1">
    <citation type="journal article" date="2016" name="Mol. Biol. Evol.">
        <title>Comparative Genomics of Early-Diverging Mushroom-Forming Fungi Provides Insights into the Origins of Lignocellulose Decay Capabilities.</title>
        <authorList>
            <person name="Nagy L.G."/>
            <person name="Riley R."/>
            <person name="Tritt A."/>
            <person name="Adam C."/>
            <person name="Daum C."/>
            <person name="Floudas D."/>
            <person name="Sun H."/>
            <person name="Yadav J.S."/>
            <person name="Pangilinan J."/>
            <person name="Larsson K.H."/>
            <person name="Matsuura K."/>
            <person name="Barry K."/>
            <person name="Labutti K."/>
            <person name="Kuo R."/>
            <person name="Ohm R.A."/>
            <person name="Bhattacharya S.S."/>
            <person name="Shirouzu T."/>
            <person name="Yoshinaga Y."/>
            <person name="Martin F.M."/>
            <person name="Grigoriev I.V."/>
            <person name="Hibbett D.S."/>
        </authorList>
    </citation>
    <scope>NUCLEOTIDE SEQUENCE [LARGE SCALE GENOMIC DNA]</scope>
    <source>
        <strain evidence="5 6">CBS 109695</strain>
    </source>
</reference>
<evidence type="ECO:0000259" key="4">
    <source>
        <dbReference type="SMART" id="SM01287"/>
    </source>
</evidence>
<dbReference type="InterPro" id="IPR050454">
    <property type="entry name" value="RTT106/SSRP1_HistChap/FACT"/>
</dbReference>
<dbReference type="SMART" id="SM01287">
    <property type="entry name" value="Rtt106"/>
    <property type="match status" value="1"/>
</dbReference>
<dbReference type="Proteomes" id="UP000076532">
    <property type="component" value="Unassembled WGS sequence"/>
</dbReference>
<name>A0A166R7A1_9AGAM</name>
<accession>A0A166R7A1</accession>
<feature type="compositionally biased region" description="Acidic residues" evidence="3">
    <location>
        <begin position="409"/>
        <end position="425"/>
    </location>
</feature>
<feature type="region of interest" description="Disordered" evidence="3">
    <location>
        <begin position="76"/>
        <end position="103"/>
    </location>
</feature>
<dbReference type="STRING" id="436010.A0A166R7A1"/>
<dbReference type="OrthoDB" id="75754at2759"/>
<evidence type="ECO:0000256" key="3">
    <source>
        <dbReference type="SAM" id="MobiDB-lite"/>
    </source>
</evidence>
<proteinExistence type="inferred from homology"/>
<dbReference type="PANTHER" id="PTHR45849:SF3">
    <property type="entry name" value="HISTONE CHAPERONE RTT106"/>
    <property type="match status" value="1"/>
</dbReference>
<dbReference type="SUPFAM" id="SSF50729">
    <property type="entry name" value="PH domain-like"/>
    <property type="match status" value="1"/>
</dbReference>
<dbReference type="InterPro" id="IPR013719">
    <property type="entry name" value="RTT106/SPT16-like_middle_dom"/>
</dbReference>
<feature type="region of interest" description="Disordered" evidence="3">
    <location>
        <begin position="406"/>
        <end position="481"/>
    </location>
</feature>
<dbReference type="AlphaFoldDB" id="A0A166R7A1"/>
<feature type="domain" description="Histone chaperone RTT106/FACT complex subunit SPT16-like middle" evidence="4">
    <location>
        <begin position="265"/>
        <end position="376"/>
    </location>
</feature>
<evidence type="ECO:0000256" key="2">
    <source>
        <dbReference type="ARBA" id="ARBA00025370"/>
    </source>
</evidence>
<dbReference type="PANTHER" id="PTHR45849">
    <property type="entry name" value="FACT COMPLEX SUBUNIT SSRP1"/>
    <property type="match status" value="1"/>
</dbReference>
<evidence type="ECO:0000256" key="1">
    <source>
        <dbReference type="ARBA" id="ARBA00006159"/>
    </source>
</evidence>
<dbReference type="InterPro" id="IPR011993">
    <property type="entry name" value="PH-like_dom_sf"/>
</dbReference>
<comment type="function">
    <text evidence="2">Component of the FACT complex, a general chromatin factor that acts to reorganize nucleosomes. The FACT complex is involved in multiple processes that require DNA as a template such as mRNA elongation, DNA replication and DNA repair. During transcription elongation the FACT complex acts as a histone chaperone that both destabilizes and restores nucleosomal structure. It facilitates the passage of RNA polymerase II and transcription by promoting the dissociation of one histone H2A-H2B dimer from the nucleosome, then subsequently promotes the reestablishment of the nucleosome following the passage of RNA polymerase II.</text>
</comment>